<proteinExistence type="predicted"/>
<dbReference type="InParanoid" id="L7JSR1"/>
<evidence type="ECO:0000313" key="1">
    <source>
        <dbReference type="EMBL" id="ELQ74335.1"/>
    </source>
</evidence>
<evidence type="ECO:0000313" key="2">
    <source>
        <dbReference type="Proteomes" id="UP000011185"/>
    </source>
</evidence>
<name>L7JSR1_TRAHO</name>
<dbReference type="HOGENOM" id="CLU_2312987_0_0_1"/>
<dbReference type="EMBL" id="JH994046">
    <property type="protein sequence ID" value="ELQ74335.1"/>
    <property type="molecule type" value="Genomic_DNA"/>
</dbReference>
<protein>
    <submittedName>
        <fullName evidence="1">Uncharacterized protein</fullName>
    </submittedName>
</protein>
<organism evidence="1 2">
    <name type="scientific">Trachipleistophora hominis</name>
    <name type="common">Microsporidian parasite</name>
    <dbReference type="NCBI Taxonomy" id="72359"/>
    <lineage>
        <taxon>Eukaryota</taxon>
        <taxon>Fungi</taxon>
        <taxon>Fungi incertae sedis</taxon>
        <taxon>Microsporidia</taxon>
        <taxon>Pleistophoridae</taxon>
        <taxon>Trachipleistophora</taxon>
    </lineage>
</organism>
<gene>
    <name evidence="1" type="ORF">THOM_2743</name>
</gene>
<accession>L7JSR1</accession>
<reference evidence="1 2" key="1">
    <citation type="journal article" date="2012" name="PLoS Pathog.">
        <title>The genome of the obligate intracellular parasite Trachipleistophora hominis: new insights into microsporidian genome dynamics and reductive evolution.</title>
        <authorList>
            <person name="Heinz E."/>
            <person name="Williams T.A."/>
            <person name="Nakjang S."/>
            <person name="Noel C.J."/>
            <person name="Swan D.C."/>
            <person name="Goldberg A.V."/>
            <person name="Harris S.R."/>
            <person name="Weinmaier T."/>
            <person name="Markert S."/>
            <person name="Becher D."/>
            <person name="Bernhardt J."/>
            <person name="Dagan T."/>
            <person name="Hacker C."/>
            <person name="Lucocq J.M."/>
            <person name="Schweder T."/>
            <person name="Rattei T."/>
            <person name="Hall N."/>
            <person name="Hirt R.P."/>
            <person name="Embley T.M."/>
        </authorList>
    </citation>
    <scope>NUCLEOTIDE SEQUENCE [LARGE SCALE GENOMIC DNA]</scope>
</reference>
<dbReference type="AlphaFoldDB" id="L7JSR1"/>
<feature type="non-terminal residue" evidence="1">
    <location>
        <position position="1"/>
    </location>
</feature>
<dbReference type="Proteomes" id="UP000011185">
    <property type="component" value="Unassembled WGS sequence"/>
</dbReference>
<sequence>VAYEEVIEKIISFFTSFEGVHCENSSTTLKNLDEKSLDNLKRRLEPATGRPATAPPVKRFNKIFQRYIADRKTEDLELIVYMKKITEQNTLPGVPPPGFS</sequence>
<dbReference type="VEuPathDB" id="MicrosporidiaDB:THOM_2743"/>
<keyword evidence="2" id="KW-1185">Reference proteome</keyword>